<sequence>MNNRRLMQEQEKAYKESAERDKQKILEVKKAKQEKLEAEKKQKKKQNEMEQRRQKRDMQVIAEMRKQLKLQGEHQPIGNDLINVQVRFPSGKKFAKKFALDDNLEKLFTAILCHDTCPDFFTVATGFPRSEIHCAPEWYHSLLSAQLVADGLAPSPFRPASSFRAVGLVKAVGVFVNNHCPYSDHH</sequence>
<dbReference type="WBParaSite" id="ACOC_0000865401-mRNA-1">
    <property type="protein sequence ID" value="ACOC_0000865401-mRNA-1"/>
    <property type="gene ID" value="ACOC_0000865401"/>
</dbReference>
<keyword evidence="4" id="KW-1185">Reference proteome</keyword>
<evidence type="ECO:0000313" key="3">
    <source>
        <dbReference type="EMBL" id="VDM60240.1"/>
    </source>
</evidence>
<dbReference type="InterPro" id="IPR050730">
    <property type="entry name" value="UBX_domain-protein"/>
</dbReference>
<dbReference type="Pfam" id="PF00789">
    <property type="entry name" value="UBX"/>
    <property type="match status" value="1"/>
</dbReference>
<evidence type="ECO:0000313" key="5">
    <source>
        <dbReference type="WBParaSite" id="ACOC_0000865401-mRNA-1"/>
    </source>
</evidence>
<dbReference type="PANTHER" id="PTHR23322:SF93">
    <property type="entry name" value="UBX DOMAIN-CONTAINING PROTEIN 8"/>
    <property type="match status" value="1"/>
</dbReference>
<dbReference type="InterPro" id="IPR001012">
    <property type="entry name" value="UBX_dom"/>
</dbReference>
<name>A0A158PJE3_ANGCS</name>
<feature type="region of interest" description="Disordered" evidence="1">
    <location>
        <begin position="1"/>
        <end position="56"/>
    </location>
</feature>
<accession>A0A158PJE3</accession>
<protein>
    <submittedName>
        <fullName evidence="5">UBX domain-containing protein</fullName>
    </submittedName>
</protein>
<dbReference type="OrthoDB" id="1026733at2759"/>
<reference evidence="3 4" key="2">
    <citation type="submission" date="2018-11" db="EMBL/GenBank/DDBJ databases">
        <authorList>
            <consortium name="Pathogen Informatics"/>
        </authorList>
    </citation>
    <scope>NUCLEOTIDE SEQUENCE [LARGE SCALE GENOMIC DNA]</scope>
    <source>
        <strain evidence="3 4">Costa Rica</strain>
    </source>
</reference>
<dbReference type="InterPro" id="IPR029071">
    <property type="entry name" value="Ubiquitin-like_domsf"/>
</dbReference>
<proteinExistence type="predicted"/>
<evidence type="ECO:0000259" key="2">
    <source>
        <dbReference type="PROSITE" id="PS50033"/>
    </source>
</evidence>
<dbReference type="AlphaFoldDB" id="A0A158PJE3"/>
<dbReference type="EMBL" id="UYYA01004183">
    <property type="protein sequence ID" value="VDM60240.1"/>
    <property type="molecule type" value="Genomic_DNA"/>
</dbReference>
<reference evidence="5" key="1">
    <citation type="submission" date="2016-04" db="UniProtKB">
        <authorList>
            <consortium name="WormBaseParasite"/>
        </authorList>
    </citation>
    <scope>IDENTIFICATION</scope>
</reference>
<dbReference type="PROSITE" id="PS50033">
    <property type="entry name" value="UBX"/>
    <property type="match status" value="1"/>
</dbReference>
<dbReference type="OMA" id="PRAEIHC"/>
<evidence type="ECO:0000256" key="1">
    <source>
        <dbReference type="SAM" id="MobiDB-lite"/>
    </source>
</evidence>
<dbReference type="GO" id="GO:0043130">
    <property type="term" value="F:ubiquitin binding"/>
    <property type="evidence" value="ECO:0007669"/>
    <property type="project" value="TreeGrafter"/>
</dbReference>
<dbReference type="Proteomes" id="UP000267027">
    <property type="component" value="Unassembled WGS sequence"/>
</dbReference>
<dbReference type="STRING" id="334426.A0A158PJE3"/>
<organism evidence="5">
    <name type="scientific">Angiostrongylus costaricensis</name>
    <name type="common">Nematode worm</name>
    <dbReference type="NCBI Taxonomy" id="334426"/>
    <lineage>
        <taxon>Eukaryota</taxon>
        <taxon>Metazoa</taxon>
        <taxon>Ecdysozoa</taxon>
        <taxon>Nematoda</taxon>
        <taxon>Chromadorea</taxon>
        <taxon>Rhabditida</taxon>
        <taxon>Rhabditina</taxon>
        <taxon>Rhabditomorpha</taxon>
        <taxon>Strongyloidea</taxon>
        <taxon>Metastrongylidae</taxon>
        <taxon>Angiostrongylus</taxon>
    </lineage>
</organism>
<evidence type="ECO:0000313" key="4">
    <source>
        <dbReference type="Proteomes" id="UP000267027"/>
    </source>
</evidence>
<dbReference type="CDD" id="cd01767">
    <property type="entry name" value="UBX"/>
    <property type="match status" value="1"/>
</dbReference>
<dbReference type="PANTHER" id="PTHR23322">
    <property type="entry name" value="FAS-ASSOCIATED PROTEIN"/>
    <property type="match status" value="1"/>
</dbReference>
<dbReference type="Gene3D" id="3.10.20.90">
    <property type="entry name" value="Phosphatidylinositol 3-kinase Catalytic Subunit, Chain A, domain 1"/>
    <property type="match status" value="1"/>
</dbReference>
<feature type="domain" description="UBX" evidence="2">
    <location>
        <begin position="77"/>
        <end position="155"/>
    </location>
</feature>
<gene>
    <name evidence="3" type="ORF">ACOC_LOCUS8655</name>
</gene>
<dbReference type="SUPFAM" id="SSF54236">
    <property type="entry name" value="Ubiquitin-like"/>
    <property type="match status" value="1"/>
</dbReference>